<evidence type="ECO:0000256" key="11">
    <source>
        <dbReference type="SAM" id="MobiDB-lite"/>
    </source>
</evidence>
<dbReference type="InterPro" id="IPR005311">
    <property type="entry name" value="PBP_dimer"/>
</dbReference>
<keyword evidence="6" id="KW-0133">Cell shape</keyword>
<dbReference type="GO" id="GO:0009252">
    <property type="term" value="P:peptidoglycan biosynthetic process"/>
    <property type="evidence" value="ECO:0007669"/>
    <property type="project" value="UniProtKB-KW"/>
</dbReference>
<dbReference type="eggNOG" id="COG0768">
    <property type="taxonomic scope" value="Bacteria"/>
</dbReference>
<keyword evidence="16" id="KW-1185">Reference proteome</keyword>
<dbReference type="InterPro" id="IPR012338">
    <property type="entry name" value="Beta-lactam/transpept-like"/>
</dbReference>
<dbReference type="STRING" id="525367.HMPREF0556_12365"/>
<evidence type="ECO:0000256" key="2">
    <source>
        <dbReference type="ARBA" id="ARBA00004236"/>
    </source>
</evidence>
<sequence length="728" mass="81174">MKKRGTRRVKLNFRKKKKDVDKKKRAIIPLRLNILFFVIFVLFSVLILRLGIVQIVQGDTYKRQLEETDNVSISKNVPRGVIYDRNYNLLVGNSAVKSITYTKSTQTKSTEMFKVANKLNKLIHVKKEKVPKRDLIDYWILKHPTESLNRLTAKEKQATDGKKTYEYQVAHVTDADLKGLSQDDLKAATIFKRMNTGYAMSEAIIKNSDVTDEEVARVSENLTDLPGVDTTTDWNRYYTYKNTLRSILGSVSSEKEGLPKDKVDYYLAQGYSRNDRVGKSYLEAQYQSILAGQKSKSDSVLDSQGNIIETVQKYEGSKGKDLVLSVDVDFQKAVEDILKKNISKGKQAGQSDLFDRAFVVAMDPYSGEVLALAGEKLNDKGGFDDYSLGTFTTAYAMGSAVKGATVLSGIMDKAITRNTVFDDHPIQFKGTKPKSSWFTTGGAFSPQRALEKSSNSYMYQVSMKMAGYNYVYDTPFSASPSTFNKMRYYYNQFGLGVKTGIDLPGEQVGFKGDDKTVGKILDFAIGQYDSYTPLQMAQYVSTIANNGNRIAPRMLKEIRNPSTSGDKVGTLATSVAPKVMNRINVTQSDIDTVKEGFHLVTHGPEGTGKAYLGDAKYDIAGKTGTAQAFYDGPKKESRGASVWNTTFVGYAPANKPEIAVSVVVPWGYRENGTDPKVNMSISREVFDKYFELKTKRAKAKKDKSVVDQPINNRKAASKAQSEQTKKDR</sequence>
<evidence type="ECO:0000256" key="4">
    <source>
        <dbReference type="ARBA" id="ARBA00022475"/>
    </source>
</evidence>
<keyword evidence="7" id="KW-0573">Peptidoglycan synthesis</keyword>
<dbReference type="AlphaFoldDB" id="D7UZB3"/>
<keyword evidence="4" id="KW-1003">Cell membrane</keyword>
<dbReference type="Gene3D" id="3.90.1310.10">
    <property type="entry name" value="Penicillin-binding protein 2a (Domain 2)"/>
    <property type="match status" value="1"/>
</dbReference>
<dbReference type="EMBL" id="ACCR02000005">
    <property type="protein sequence ID" value="EFI83680.1"/>
    <property type="molecule type" value="Genomic_DNA"/>
</dbReference>
<keyword evidence="10" id="KW-0961">Cell wall biogenesis/degradation</keyword>
<evidence type="ECO:0000313" key="15">
    <source>
        <dbReference type="EMBL" id="EFI83680.1"/>
    </source>
</evidence>
<dbReference type="GO" id="GO:0005886">
    <property type="term" value="C:plasma membrane"/>
    <property type="evidence" value="ECO:0007669"/>
    <property type="project" value="UniProtKB-SubCell"/>
</dbReference>
<protein>
    <submittedName>
        <fullName evidence="15">Penicillin-binding protein, transpeptidase domain protein</fullName>
    </submittedName>
</protein>
<evidence type="ECO:0000256" key="3">
    <source>
        <dbReference type="ARBA" id="ARBA00007171"/>
    </source>
</evidence>
<evidence type="ECO:0000259" key="13">
    <source>
        <dbReference type="Pfam" id="PF00905"/>
    </source>
</evidence>
<comment type="similarity">
    <text evidence="3">Belongs to the transpeptidase family.</text>
</comment>
<proteinExistence type="inferred from homology"/>
<dbReference type="HOGENOM" id="CLU_009289_7_0_9"/>
<evidence type="ECO:0000256" key="5">
    <source>
        <dbReference type="ARBA" id="ARBA00022692"/>
    </source>
</evidence>
<dbReference type="InterPro" id="IPR050515">
    <property type="entry name" value="Beta-lactam/transpept"/>
</dbReference>
<dbReference type="Pfam" id="PF03717">
    <property type="entry name" value="PBP_dimer"/>
    <property type="match status" value="1"/>
</dbReference>
<feature type="domain" description="Penicillin-binding protein dimerisation" evidence="14">
    <location>
        <begin position="76"/>
        <end position="311"/>
    </location>
</feature>
<dbReference type="SUPFAM" id="SSF56519">
    <property type="entry name" value="Penicillin binding protein dimerisation domain"/>
    <property type="match status" value="1"/>
</dbReference>
<evidence type="ECO:0000259" key="14">
    <source>
        <dbReference type="Pfam" id="PF03717"/>
    </source>
</evidence>
<feature type="domain" description="Penicillin-binding protein transpeptidase" evidence="13">
    <location>
        <begin position="358"/>
        <end position="681"/>
    </location>
</feature>
<dbReference type="InterPro" id="IPR001460">
    <property type="entry name" value="PCN-bd_Tpept"/>
</dbReference>
<dbReference type="GO" id="GO:0008360">
    <property type="term" value="P:regulation of cell shape"/>
    <property type="evidence" value="ECO:0007669"/>
    <property type="project" value="UniProtKB-KW"/>
</dbReference>
<name>D7UZB3_LISGR</name>
<organism evidence="15 16">
    <name type="scientific">Listeria grayi DSM 20601</name>
    <dbReference type="NCBI Taxonomy" id="525367"/>
    <lineage>
        <taxon>Bacteria</taxon>
        <taxon>Bacillati</taxon>
        <taxon>Bacillota</taxon>
        <taxon>Bacilli</taxon>
        <taxon>Bacillales</taxon>
        <taxon>Listeriaceae</taxon>
        <taxon>Listeria</taxon>
    </lineage>
</organism>
<feature type="transmembrane region" description="Helical" evidence="12">
    <location>
        <begin position="32"/>
        <end position="52"/>
    </location>
</feature>
<evidence type="ECO:0000256" key="7">
    <source>
        <dbReference type="ARBA" id="ARBA00022984"/>
    </source>
</evidence>
<keyword evidence="5 12" id="KW-0812">Transmembrane</keyword>
<evidence type="ECO:0000256" key="8">
    <source>
        <dbReference type="ARBA" id="ARBA00022989"/>
    </source>
</evidence>
<dbReference type="GO" id="GO:0008658">
    <property type="term" value="F:penicillin binding"/>
    <property type="evidence" value="ECO:0007669"/>
    <property type="project" value="InterPro"/>
</dbReference>
<dbReference type="GO" id="GO:0071555">
    <property type="term" value="P:cell wall organization"/>
    <property type="evidence" value="ECO:0007669"/>
    <property type="project" value="UniProtKB-KW"/>
</dbReference>
<dbReference type="PANTHER" id="PTHR30627">
    <property type="entry name" value="PEPTIDOGLYCAN D,D-TRANSPEPTIDASE"/>
    <property type="match status" value="1"/>
</dbReference>
<comment type="caution">
    <text evidence="15">The sequence shown here is derived from an EMBL/GenBank/DDBJ whole genome shotgun (WGS) entry which is preliminary data.</text>
</comment>
<evidence type="ECO:0000256" key="10">
    <source>
        <dbReference type="ARBA" id="ARBA00023316"/>
    </source>
</evidence>
<dbReference type="Gene3D" id="1.10.10.1230">
    <property type="entry name" value="Penicillin-binding protein, N-terminal non-catalytic domain, head sub-domain"/>
    <property type="match status" value="1"/>
</dbReference>
<evidence type="ECO:0000256" key="1">
    <source>
        <dbReference type="ARBA" id="ARBA00004167"/>
    </source>
</evidence>
<gene>
    <name evidence="15" type="primary">pbp</name>
    <name evidence="15" type="ORF">HMPREF0556_12365</name>
</gene>
<dbReference type="InterPro" id="IPR036138">
    <property type="entry name" value="PBP_dimer_sf"/>
</dbReference>
<dbReference type="PANTHER" id="PTHR30627:SF2">
    <property type="entry name" value="PEPTIDOGLYCAN D,D-TRANSPEPTIDASE MRDA"/>
    <property type="match status" value="1"/>
</dbReference>
<dbReference type="Gene3D" id="3.40.710.10">
    <property type="entry name" value="DD-peptidase/beta-lactamase superfamily"/>
    <property type="match status" value="1"/>
</dbReference>
<dbReference type="SUPFAM" id="SSF56601">
    <property type="entry name" value="beta-lactamase/transpeptidase-like"/>
    <property type="match status" value="1"/>
</dbReference>
<evidence type="ECO:0000256" key="6">
    <source>
        <dbReference type="ARBA" id="ARBA00022960"/>
    </source>
</evidence>
<keyword evidence="9 12" id="KW-0472">Membrane</keyword>
<evidence type="ECO:0000256" key="12">
    <source>
        <dbReference type="SAM" id="Phobius"/>
    </source>
</evidence>
<evidence type="ECO:0000313" key="16">
    <source>
        <dbReference type="Proteomes" id="UP000010119"/>
    </source>
</evidence>
<accession>D7UZB3</accession>
<dbReference type="GO" id="GO:0071972">
    <property type="term" value="F:peptidoglycan L,D-transpeptidase activity"/>
    <property type="evidence" value="ECO:0007669"/>
    <property type="project" value="TreeGrafter"/>
</dbReference>
<evidence type="ECO:0000256" key="9">
    <source>
        <dbReference type="ARBA" id="ARBA00023136"/>
    </source>
</evidence>
<feature type="region of interest" description="Disordered" evidence="11">
    <location>
        <begin position="697"/>
        <end position="728"/>
    </location>
</feature>
<keyword evidence="8 12" id="KW-1133">Transmembrane helix</keyword>
<dbReference type="Proteomes" id="UP000010119">
    <property type="component" value="Unassembled WGS sequence"/>
</dbReference>
<comment type="subcellular location">
    <subcellularLocation>
        <location evidence="2">Cell membrane</location>
    </subcellularLocation>
    <subcellularLocation>
        <location evidence="1">Membrane</location>
        <topology evidence="1">Single-pass membrane protein</topology>
    </subcellularLocation>
</comment>
<reference evidence="15" key="1">
    <citation type="submission" date="2010-06" db="EMBL/GenBank/DDBJ databases">
        <authorList>
            <person name="Muzny D."/>
            <person name="Qin X."/>
            <person name="Buhay C."/>
            <person name="Dugan-Rocha S."/>
            <person name="Ding Y."/>
            <person name="Chen G."/>
            <person name="Hawes A."/>
            <person name="Holder M."/>
            <person name="Jhangiani S."/>
            <person name="Johnson A."/>
            <person name="Khan Z."/>
            <person name="Li Z."/>
            <person name="Liu W."/>
            <person name="Liu X."/>
            <person name="Perez L."/>
            <person name="Shen H."/>
            <person name="Wang Q."/>
            <person name="Watt J."/>
            <person name="Xi L."/>
            <person name="Xin Y."/>
            <person name="Zhou J."/>
            <person name="Deng J."/>
            <person name="Jiang H."/>
            <person name="Liu Y."/>
            <person name="Qu J."/>
            <person name="Song X.-Z."/>
            <person name="Zhang L."/>
            <person name="Villasana D."/>
            <person name="Johnson A."/>
            <person name="Liu J."/>
            <person name="Liyanage D."/>
            <person name="Lorensuhewa L."/>
            <person name="Robinson T."/>
            <person name="Song A."/>
            <person name="Song B.-B."/>
            <person name="Dinh H."/>
            <person name="Thornton R."/>
            <person name="Coyle M."/>
            <person name="Francisco L."/>
            <person name="Jackson L."/>
            <person name="Javaid M."/>
            <person name="Korchina V."/>
            <person name="Kovar C."/>
            <person name="Mata R."/>
            <person name="Mathew T."/>
            <person name="Ngo R."/>
            <person name="Nguyen L."/>
            <person name="Nguyen N."/>
            <person name="Okwuonu G."/>
            <person name="Ongeri F."/>
            <person name="Pham C."/>
            <person name="Simmons D."/>
            <person name="Wilczek-Boney K."/>
            <person name="Hale W."/>
            <person name="Jakkamsetti A."/>
            <person name="Pham P."/>
            <person name="Ruth R."/>
            <person name="San Lucas F."/>
            <person name="Warren J."/>
            <person name="Zhang J."/>
            <person name="Zhao Z."/>
            <person name="Zhou C."/>
            <person name="Zhu D."/>
            <person name="Lee S."/>
            <person name="Bess C."/>
            <person name="Blankenburg K."/>
            <person name="Forbes L."/>
            <person name="Fu Q."/>
            <person name="Gubbala S."/>
            <person name="Hirani K."/>
            <person name="Jayaseelan J.C."/>
            <person name="Lara F."/>
            <person name="Munidasa M."/>
            <person name="Palculict T."/>
            <person name="Patil S."/>
            <person name="Pu L.-L."/>
            <person name="Saada N."/>
            <person name="Tang L."/>
            <person name="Weissenberger G."/>
            <person name="Zhu Y."/>
            <person name="Hemphill L."/>
            <person name="Shang Y."/>
            <person name="Youmans B."/>
            <person name="Ayvaz T."/>
            <person name="Ross M."/>
            <person name="Santibanez J."/>
            <person name="Aqrawi P."/>
            <person name="Gross S."/>
            <person name="Joshi V."/>
            <person name="Fowler G."/>
            <person name="Nazareth L."/>
            <person name="Reid J."/>
            <person name="Worley K."/>
            <person name="Petrosino J."/>
            <person name="Highlander S."/>
            <person name="Gibbs R."/>
        </authorList>
    </citation>
    <scope>NUCLEOTIDE SEQUENCE [LARGE SCALE GENOMIC DNA]</scope>
    <source>
        <strain evidence="15">DSM 20601</strain>
    </source>
</reference>
<dbReference type="Pfam" id="PF00905">
    <property type="entry name" value="Transpeptidase"/>
    <property type="match status" value="1"/>
</dbReference>